<evidence type="ECO:0000313" key="3">
    <source>
        <dbReference type="EMBL" id="KAF9968169.1"/>
    </source>
</evidence>
<dbReference type="GO" id="GO:0016491">
    <property type="term" value="F:oxidoreductase activity"/>
    <property type="evidence" value="ECO:0007669"/>
    <property type="project" value="InterPro"/>
</dbReference>
<feature type="domain" description="ER-bound oxygenase mpaB/mpaB'/Rubber oxygenase catalytic" evidence="2">
    <location>
        <begin position="123"/>
        <end position="359"/>
    </location>
</feature>
<evidence type="ECO:0000256" key="1">
    <source>
        <dbReference type="SAM" id="Phobius"/>
    </source>
</evidence>
<comment type="caution">
    <text evidence="3">The sequence shown here is derived from an EMBL/GenBank/DDBJ whole genome shotgun (WGS) entry which is preliminary data.</text>
</comment>
<name>A0A9P6JEA8_MORAP</name>
<dbReference type="AlphaFoldDB" id="A0A9P6JEA8"/>
<proteinExistence type="predicted"/>
<feature type="transmembrane region" description="Helical" evidence="1">
    <location>
        <begin position="125"/>
        <end position="144"/>
    </location>
</feature>
<keyword evidence="1" id="KW-0472">Membrane</keyword>
<gene>
    <name evidence="3" type="ORF">BGZ70_006146</name>
</gene>
<evidence type="ECO:0000259" key="2">
    <source>
        <dbReference type="Pfam" id="PF09995"/>
    </source>
</evidence>
<dbReference type="InterPro" id="IPR037473">
    <property type="entry name" value="Lcp-like"/>
</dbReference>
<organism evidence="3 4">
    <name type="scientific">Mortierella alpina</name>
    <name type="common">Oleaginous fungus</name>
    <name type="synonym">Mortierella renispora</name>
    <dbReference type="NCBI Taxonomy" id="64518"/>
    <lineage>
        <taxon>Eukaryota</taxon>
        <taxon>Fungi</taxon>
        <taxon>Fungi incertae sedis</taxon>
        <taxon>Mucoromycota</taxon>
        <taxon>Mortierellomycotina</taxon>
        <taxon>Mortierellomycetes</taxon>
        <taxon>Mortierellales</taxon>
        <taxon>Mortierellaceae</taxon>
        <taxon>Mortierella</taxon>
    </lineage>
</organism>
<dbReference type="PANTHER" id="PTHR37539:SF1">
    <property type="entry name" value="ER-BOUND OXYGENASE MPAB_MPAB'_RUBBER OXYGENASE CATALYTIC DOMAIN-CONTAINING PROTEIN"/>
    <property type="match status" value="1"/>
</dbReference>
<protein>
    <recommendedName>
        <fullName evidence="2">ER-bound oxygenase mpaB/mpaB'/Rubber oxygenase catalytic domain-containing protein</fullName>
    </recommendedName>
</protein>
<evidence type="ECO:0000313" key="4">
    <source>
        <dbReference type="Proteomes" id="UP000738359"/>
    </source>
</evidence>
<sequence length="459" mass="52241">MSCPAGYTFDSTPRVAPISAATENFKPGQRLQYCDYHTIWTENHLPASKLEPLRSLGDPLSDDALAALEIQPGEDALEALLAYTSQPSDKQTSPAPHQLLTHVMTIPDWVDWDRIQRGQKVYWRYCLYITVILLHFTVASGFSIPKIMKVLSSTGYLPGKKAQKRVLETGQFVLDVFHSPESLQPGSGIAWKSMVQIRLLHSAVRARLSKIAHAHSKYYNLEEYGVPINQEDLLGVLFSLSNTMWRIMEKRLDVHMTTQEREDYLHVWRYVGHTMGVDDVLGATQTPQRADACLDSIVMHIADPGTESGRLASTLFRNMDPRSEPLVLLDRYKIHLALAERLFGPELWKVNGLPPITWPYRVVRELIYSLMSLDLWLVTNSPQWFRLRSSLVLKAKNRIIARKLGKRRTQFELKEMPASRVAVIGKAYLIANVFEATYSSMLRLSRYILINYASPIFTA</sequence>
<dbReference type="InterPro" id="IPR018713">
    <property type="entry name" value="MPAB/Lcp_cat_dom"/>
</dbReference>
<keyword evidence="1" id="KW-1133">Transmembrane helix</keyword>
<dbReference type="Pfam" id="PF09995">
    <property type="entry name" value="MPAB_Lcp_cat"/>
    <property type="match status" value="1"/>
</dbReference>
<keyword evidence="1" id="KW-0812">Transmembrane</keyword>
<keyword evidence="4" id="KW-1185">Reference proteome</keyword>
<reference evidence="3" key="1">
    <citation type="journal article" date="2020" name="Fungal Divers.">
        <title>Resolving the Mortierellaceae phylogeny through synthesis of multi-gene phylogenetics and phylogenomics.</title>
        <authorList>
            <person name="Vandepol N."/>
            <person name="Liber J."/>
            <person name="Desiro A."/>
            <person name="Na H."/>
            <person name="Kennedy M."/>
            <person name="Barry K."/>
            <person name="Grigoriev I.V."/>
            <person name="Miller A.N."/>
            <person name="O'Donnell K."/>
            <person name="Stajich J.E."/>
            <person name="Bonito G."/>
        </authorList>
    </citation>
    <scope>NUCLEOTIDE SEQUENCE</scope>
    <source>
        <strain evidence="3">CK1249</strain>
    </source>
</reference>
<accession>A0A9P6JEA8</accession>
<dbReference type="Proteomes" id="UP000738359">
    <property type="component" value="Unassembled WGS sequence"/>
</dbReference>
<dbReference type="OrthoDB" id="6361347at2759"/>
<dbReference type="EMBL" id="JAAAHY010000034">
    <property type="protein sequence ID" value="KAF9968169.1"/>
    <property type="molecule type" value="Genomic_DNA"/>
</dbReference>
<dbReference type="PANTHER" id="PTHR37539">
    <property type="entry name" value="SECRETED PROTEIN-RELATED"/>
    <property type="match status" value="1"/>
</dbReference>